<dbReference type="GO" id="GO:0000976">
    <property type="term" value="F:transcription cis-regulatory region binding"/>
    <property type="evidence" value="ECO:0007669"/>
    <property type="project" value="TreeGrafter"/>
</dbReference>
<dbReference type="Pfam" id="PF00440">
    <property type="entry name" value="TetR_N"/>
    <property type="match status" value="1"/>
</dbReference>
<dbReference type="InterPro" id="IPR050109">
    <property type="entry name" value="HTH-type_TetR-like_transc_reg"/>
</dbReference>
<dbReference type="RefSeq" id="WP_122186530.1">
    <property type="nucleotide sequence ID" value="NZ_RFFH01000001.1"/>
</dbReference>
<evidence type="ECO:0000313" key="7">
    <source>
        <dbReference type="Proteomes" id="UP000279275"/>
    </source>
</evidence>
<keyword evidence="3" id="KW-0804">Transcription</keyword>
<dbReference type="SUPFAM" id="SSF46689">
    <property type="entry name" value="Homeodomain-like"/>
    <property type="match status" value="1"/>
</dbReference>
<evidence type="ECO:0000256" key="2">
    <source>
        <dbReference type="ARBA" id="ARBA00023125"/>
    </source>
</evidence>
<dbReference type="InterPro" id="IPR041347">
    <property type="entry name" value="MftR_C"/>
</dbReference>
<dbReference type="Pfam" id="PF17754">
    <property type="entry name" value="TetR_C_14"/>
    <property type="match status" value="1"/>
</dbReference>
<name>A0A3M2LDK5_9NOCA</name>
<dbReference type="PROSITE" id="PS50977">
    <property type="entry name" value="HTH_TETR_2"/>
    <property type="match status" value="1"/>
</dbReference>
<dbReference type="Proteomes" id="UP000279275">
    <property type="component" value="Unassembled WGS sequence"/>
</dbReference>
<evidence type="ECO:0000256" key="4">
    <source>
        <dbReference type="PROSITE-ProRule" id="PRU00335"/>
    </source>
</evidence>
<keyword evidence="1" id="KW-0805">Transcription regulation</keyword>
<evidence type="ECO:0000313" key="6">
    <source>
        <dbReference type="EMBL" id="RMI35552.1"/>
    </source>
</evidence>
<dbReference type="PRINTS" id="PR00455">
    <property type="entry name" value="HTHTETR"/>
</dbReference>
<reference evidence="6 7" key="1">
    <citation type="submission" date="2018-10" db="EMBL/GenBank/DDBJ databases">
        <title>Isolation from cow dung.</title>
        <authorList>
            <person name="Ling L."/>
        </authorList>
    </citation>
    <scope>NUCLEOTIDE SEQUENCE [LARGE SCALE GENOMIC DNA]</scope>
    <source>
        <strain evidence="6 7">NEAU-LL90</strain>
    </source>
</reference>
<keyword evidence="2 4" id="KW-0238">DNA-binding</keyword>
<dbReference type="EMBL" id="RFFH01000001">
    <property type="protein sequence ID" value="RMI35552.1"/>
    <property type="molecule type" value="Genomic_DNA"/>
</dbReference>
<dbReference type="Gene3D" id="1.10.10.60">
    <property type="entry name" value="Homeodomain-like"/>
    <property type="match status" value="1"/>
</dbReference>
<gene>
    <name evidence="6" type="ORF">EBN03_04745</name>
</gene>
<keyword evidence="7" id="KW-1185">Reference proteome</keyword>
<evidence type="ECO:0000259" key="5">
    <source>
        <dbReference type="PROSITE" id="PS50977"/>
    </source>
</evidence>
<accession>A0A3M2LDK5</accession>
<sequence>MEPDDRSLPLRERKRLRTRRALADAALRLFTEHGFDRTTVEQLVDEAEVSRSTFFRVFATKEAAAVEAETELWANYLAALDERPPNGPVLDHLRDALIAGAEALPPDWDSRYIATRRLALTAPALLGEIDYRRSGIEQEVVARLIGATGPDPADLRPRILAELTTTCWSVAARHWVAGDGAGGRGALITGIHNAFDAVPGALQLTVPEPHGSTSESV</sequence>
<protein>
    <submittedName>
        <fullName evidence="6">TetR family transcriptional regulator</fullName>
    </submittedName>
</protein>
<evidence type="ECO:0000256" key="3">
    <source>
        <dbReference type="ARBA" id="ARBA00023163"/>
    </source>
</evidence>
<feature type="DNA-binding region" description="H-T-H motif" evidence="4">
    <location>
        <begin position="39"/>
        <end position="58"/>
    </location>
</feature>
<evidence type="ECO:0000256" key="1">
    <source>
        <dbReference type="ARBA" id="ARBA00023015"/>
    </source>
</evidence>
<organism evidence="6 7">
    <name type="scientific">Nocardia stercoris</name>
    <dbReference type="NCBI Taxonomy" id="2483361"/>
    <lineage>
        <taxon>Bacteria</taxon>
        <taxon>Bacillati</taxon>
        <taxon>Actinomycetota</taxon>
        <taxon>Actinomycetes</taxon>
        <taxon>Mycobacteriales</taxon>
        <taxon>Nocardiaceae</taxon>
        <taxon>Nocardia</taxon>
    </lineage>
</organism>
<dbReference type="OrthoDB" id="3787664at2"/>
<dbReference type="PANTHER" id="PTHR30055:SF238">
    <property type="entry name" value="MYCOFACTOCIN BIOSYNTHESIS TRANSCRIPTIONAL REGULATOR MFTR-RELATED"/>
    <property type="match status" value="1"/>
</dbReference>
<dbReference type="GO" id="GO:0003700">
    <property type="term" value="F:DNA-binding transcription factor activity"/>
    <property type="evidence" value="ECO:0007669"/>
    <property type="project" value="TreeGrafter"/>
</dbReference>
<comment type="caution">
    <text evidence="6">The sequence shown here is derived from an EMBL/GenBank/DDBJ whole genome shotgun (WGS) entry which is preliminary data.</text>
</comment>
<dbReference type="InterPro" id="IPR009057">
    <property type="entry name" value="Homeodomain-like_sf"/>
</dbReference>
<dbReference type="Gene3D" id="1.10.357.10">
    <property type="entry name" value="Tetracycline Repressor, domain 2"/>
    <property type="match status" value="1"/>
</dbReference>
<dbReference type="InterPro" id="IPR001647">
    <property type="entry name" value="HTH_TetR"/>
</dbReference>
<dbReference type="AlphaFoldDB" id="A0A3M2LDK5"/>
<proteinExistence type="predicted"/>
<feature type="domain" description="HTH tetR-type" evidence="5">
    <location>
        <begin position="16"/>
        <end position="76"/>
    </location>
</feature>
<dbReference type="PANTHER" id="PTHR30055">
    <property type="entry name" value="HTH-TYPE TRANSCRIPTIONAL REGULATOR RUTR"/>
    <property type="match status" value="1"/>
</dbReference>